<feature type="region of interest" description="Disordered" evidence="10">
    <location>
        <begin position="363"/>
        <end position="382"/>
    </location>
</feature>
<evidence type="ECO:0000256" key="6">
    <source>
        <dbReference type="ARBA" id="ARBA00022771"/>
    </source>
</evidence>
<evidence type="ECO:0000256" key="1">
    <source>
        <dbReference type="ARBA" id="ARBA00004123"/>
    </source>
</evidence>
<evidence type="ECO:0000256" key="5">
    <source>
        <dbReference type="ARBA" id="ARBA00022723"/>
    </source>
</evidence>
<dbReference type="InterPro" id="IPR024598">
    <property type="entry name" value="SF3a60/Prp9_C"/>
</dbReference>
<feature type="domain" description="Matrin-type" evidence="11">
    <location>
        <begin position="414"/>
        <end position="445"/>
    </location>
</feature>
<accession>A0A2G5EGI8</accession>
<keyword evidence="7" id="KW-0862">Zinc</keyword>
<name>A0A2G5EGI8_AQUCA</name>
<dbReference type="InterPro" id="IPR000690">
    <property type="entry name" value="Matrin/U1-C_Znf_C2H2"/>
</dbReference>
<dbReference type="GO" id="GO:0008270">
    <property type="term" value="F:zinc ion binding"/>
    <property type="evidence" value="ECO:0007669"/>
    <property type="project" value="UniProtKB-KW"/>
</dbReference>
<evidence type="ECO:0000256" key="3">
    <source>
        <dbReference type="ARBA" id="ARBA00022553"/>
    </source>
</evidence>
<sequence>MSSTLLEVTRASHEEIERFERLIVKDLQKEPSTSRERLSQNHRVRTMIDTITSTTQKLVEIYEDNDNARKDEIAALGGQTEKGTNVFNAFYDRLKEIREYHRRHPNARVIDASEEYEELLKEEPHIEFSGEEGHGKYLDMHELYNEYINSKFGKHIEYSVYLDVFSQPNHVPRNLKLTRTYREYLEHLLDYLIHFFQRIEPLQDLDRIFSKVETEFEELWADGKIEGWKNKVLENGHIPSNDSVVDLDYYSTVEELMEVGPEKLKEGLAALGLKTGGTVKQRAERLFLTKHTPLAKLDKKHFAKGSRDVGLNGASDASQQTDDVRQIALMETKLKRICELLSETILQTKENVEKKQALTYEEMELEREEEEVQADTESDDEEQQIYNPLKLPMGWDGKPIPYWLYKLHGLGQEFKCEICGNHSYWGRRAFERHFKEWRHQHGMRCLGIPNTKNFNEITSIEEAKALWGRIQERQGVNKWRPDLEEEYEDKEGNIYNKKTFTDLQRQGLI</sequence>
<dbReference type="FunCoup" id="A0A2G5EGI8">
    <property type="interactions" value="4207"/>
</dbReference>
<evidence type="ECO:0000313" key="12">
    <source>
        <dbReference type="EMBL" id="PIA54849.1"/>
    </source>
</evidence>
<dbReference type="Pfam" id="PF12108">
    <property type="entry name" value="SF3a60_bindingd"/>
    <property type="match status" value="1"/>
</dbReference>
<keyword evidence="13" id="KW-1185">Reference proteome</keyword>
<keyword evidence="4" id="KW-0507">mRNA processing</keyword>
<dbReference type="Pfam" id="PF16837">
    <property type="entry name" value="SF3A3"/>
    <property type="match status" value="1"/>
</dbReference>
<evidence type="ECO:0000313" key="13">
    <source>
        <dbReference type="Proteomes" id="UP000230069"/>
    </source>
</evidence>
<evidence type="ECO:0000256" key="9">
    <source>
        <dbReference type="ARBA" id="ARBA00023242"/>
    </source>
</evidence>
<dbReference type="Proteomes" id="UP000230069">
    <property type="component" value="Unassembled WGS sequence"/>
</dbReference>
<dbReference type="InterPro" id="IPR021966">
    <property type="entry name" value="SF3a60_bindingd"/>
</dbReference>
<evidence type="ECO:0000256" key="10">
    <source>
        <dbReference type="SAM" id="MobiDB-lite"/>
    </source>
</evidence>
<dbReference type="Pfam" id="PF11931">
    <property type="entry name" value="SF3a60_Prp9_C"/>
    <property type="match status" value="1"/>
</dbReference>
<dbReference type="EMBL" id="KZ305026">
    <property type="protein sequence ID" value="PIA54849.1"/>
    <property type="molecule type" value="Genomic_DNA"/>
</dbReference>
<dbReference type="OrthoDB" id="2160351at2759"/>
<keyword evidence="8" id="KW-0508">mRNA splicing</keyword>
<gene>
    <name evidence="12" type="ORF">AQUCO_00901027v1</name>
</gene>
<keyword evidence="5" id="KW-0479">Metal-binding</keyword>
<dbReference type="InterPro" id="IPR031774">
    <property type="entry name" value="SF3A3_dom"/>
</dbReference>
<dbReference type="PROSITE" id="PS50171">
    <property type="entry name" value="ZF_MATRIN"/>
    <property type="match status" value="1"/>
</dbReference>
<dbReference type="PANTHER" id="PTHR12786">
    <property type="entry name" value="SPLICING FACTOR SF3A-RELATED"/>
    <property type="match status" value="1"/>
</dbReference>
<organism evidence="12 13">
    <name type="scientific">Aquilegia coerulea</name>
    <name type="common">Rocky mountain columbine</name>
    <dbReference type="NCBI Taxonomy" id="218851"/>
    <lineage>
        <taxon>Eukaryota</taxon>
        <taxon>Viridiplantae</taxon>
        <taxon>Streptophyta</taxon>
        <taxon>Embryophyta</taxon>
        <taxon>Tracheophyta</taxon>
        <taxon>Spermatophyta</taxon>
        <taxon>Magnoliopsida</taxon>
        <taxon>Ranunculales</taxon>
        <taxon>Ranunculaceae</taxon>
        <taxon>Thalictroideae</taxon>
        <taxon>Aquilegia</taxon>
    </lineage>
</organism>
<proteinExistence type="inferred from homology"/>
<dbReference type="InterPro" id="IPR051421">
    <property type="entry name" value="RNA_Proc_DNA_Dmg_Regulator"/>
</dbReference>
<dbReference type="STRING" id="218851.A0A2G5EGI8"/>
<evidence type="ECO:0000256" key="2">
    <source>
        <dbReference type="ARBA" id="ARBA00008776"/>
    </source>
</evidence>
<dbReference type="AlphaFoldDB" id="A0A2G5EGI8"/>
<evidence type="ECO:0000256" key="8">
    <source>
        <dbReference type="ARBA" id="ARBA00023187"/>
    </source>
</evidence>
<protein>
    <recommendedName>
        <fullName evidence="11">Matrin-type domain-containing protein</fullName>
    </recommendedName>
</protein>
<comment type="similarity">
    <text evidence="2">Belongs to the SF3A3 family.</text>
</comment>
<dbReference type="GO" id="GO:0005681">
    <property type="term" value="C:spliceosomal complex"/>
    <property type="evidence" value="ECO:0007669"/>
    <property type="project" value="InterPro"/>
</dbReference>
<keyword evidence="6" id="KW-0863">Zinc-finger</keyword>
<dbReference type="PANTHER" id="PTHR12786:SF2">
    <property type="entry name" value="SPLICING FACTOR 3A SUBUNIT 3"/>
    <property type="match status" value="1"/>
</dbReference>
<evidence type="ECO:0000256" key="7">
    <source>
        <dbReference type="ARBA" id="ARBA00022833"/>
    </source>
</evidence>
<reference evidence="12 13" key="1">
    <citation type="submission" date="2017-09" db="EMBL/GenBank/DDBJ databases">
        <title>WGS assembly of Aquilegia coerulea Goldsmith.</title>
        <authorList>
            <person name="Hodges S."/>
            <person name="Kramer E."/>
            <person name="Nordborg M."/>
            <person name="Tomkins J."/>
            <person name="Borevitz J."/>
            <person name="Derieg N."/>
            <person name="Yan J."/>
            <person name="Mihaltcheva S."/>
            <person name="Hayes R.D."/>
            <person name="Rokhsar D."/>
        </authorList>
    </citation>
    <scope>NUCLEOTIDE SEQUENCE [LARGE SCALE GENOMIC DNA]</scope>
    <source>
        <strain evidence="13">cv. Goldsmith</strain>
    </source>
</reference>
<dbReference type="Pfam" id="PF13297">
    <property type="entry name" value="SDE2_2C"/>
    <property type="match status" value="1"/>
</dbReference>
<evidence type="ECO:0000256" key="4">
    <source>
        <dbReference type="ARBA" id="ARBA00022664"/>
    </source>
</evidence>
<comment type="subcellular location">
    <subcellularLocation>
        <location evidence="1">Nucleus</location>
    </subcellularLocation>
</comment>
<dbReference type="GO" id="GO:0000398">
    <property type="term" value="P:mRNA splicing, via spliceosome"/>
    <property type="evidence" value="ECO:0007669"/>
    <property type="project" value="InterPro"/>
</dbReference>
<evidence type="ECO:0000259" key="11">
    <source>
        <dbReference type="PROSITE" id="PS50171"/>
    </source>
</evidence>
<keyword evidence="9" id="KW-0539">Nucleus</keyword>
<dbReference type="InterPro" id="IPR025086">
    <property type="entry name" value="SDE2/SF3A3_SAP"/>
</dbReference>
<dbReference type="InParanoid" id="A0A2G5EGI8"/>
<dbReference type="GO" id="GO:0003723">
    <property type="term" value="F:RNA binding"/>
    <property type="evidence" value="ECO:0007669"/>
    <property type="project" value="InterPro"/>
</dbReference>
<keyword evidence="3" id="KW-0597">Phosphoprotein</keyword>